<comment type="caution">
    <text evidence="2">The sequence shown here is derived from an EMBL/GenBank/DDBJ whole genome shotgun (WGS) entry which is preliminary data.</text>
</comment>
<dbReference type="AlphaFoldDB" id="A0A8T2SG75"/>
<dbReference type="InterPro" id="IPR032675">
    <property type="entry name" value="LRR_dom_sf"/>
</dbReference>
<dbReference type="OrthoDB" id="1899719at2759"/>
<protein>
    <recommendedName>
        <fullName evidence="1">F-box domain-containing protein</fullName>
    </recommendedName>
</protein>
<dbReference type="Gene3D" id="3.80.10.10">
    <property type="entry name" value="Ribonuclease Inhibitor"/>
    <property type="match status" value="1"/>
</dbReference>
<dbReference type="InterPro" id="IPR001810">
    <property type="entry name" value="F-box_dom"/>
</dbReference>
<dbReference type="Proteomes" id="UP000825935">
    <property type="component" value="Chromosome 20"/>
</dbReference>
<feature type="domain" description="F-box" evidence="1">
    <location>
        <begin position="18"/>
        <end position="49"/>
    </location>
</feature>
<dbReference type="Gene3D" id="1.20.1280.50">
    <property type="match status" value="1"/>
</dbReference>
<dbReference type="InterPro" id="IPR036047">
    <property type="entry name" value="F-box-like_dom_sf"/>
</dbReference>
<evidence type="ECO:0000313" key="3">
    <source>
        <dbReference type="Proteomes" id="UP000825935"/>
    </source>
</evidence>
<keyword evidence="3" id="KW-1185">Reference proteome</keyword>
<dbReference type="EMBL" id="CM035425">
    <property type="protein sequence ID" value="KAH7330778.1"/>
    <property type="molecule type" value="Genomic_DNA"/>
</dbReference>
<dbReference type="SUPFAM" id="SSF52047">
    <property type="entry name" value="RNI-like"/>
    <property type="match status" value="1"/>
</dbReference>
<reference evidence="2" key="1">
    <citation type="submission" date="2021-08" db="EMBL/GenBank/DDBJ databases">
        <title>WGS assembly of Ceratopteris richardii.</title>
        <authorList>
            <person name="Marchant D.B."/>
            <person name="Chen G."/>
            <person name="Jenkins J."/>
            <person name="Shu S."/>
            <person name="Leebens-Mack J."/>
            <person name="Grimwood J."/>
            <person name="Schmutz J."/>
            <person name="Soltis P."/>
            <person name="Soltis D."/>
            <person name="Chen Z.-H."/>
        </authorList>
    </citation>
    <scope>NUCLEOTIDE SEQUENCE</scope>
    <source>
        <strain evidence="2">Whitten #5841</strain>
        <tissue evidence="2">Leaf</tissue>
    </source>
</reference>
<evidence type="ECO:0000259" key="1">
    <source>
        <dbReference type="Pfam" id="PF12937"/>
    </source>
</evidence>
<dbReference type="SUPFAM" id="SSF81383">
    <property type="entry name" value="F-box domain"/>
    <property type="match status" value="1"/>
</dbReference>
<dbReference type="OMA" id="PRHWINP"/>
<evidence type="ECO:0000313" key="2">
    <source>
        <dbReference type="EMBL" id="KAH7330778.1"/>
    </source>
</evidence>
<name>A0A8T2SG75_CERRI</name>
<dbReference type="PANTHER" id="PTHR38926">
    <property type="entry name" value="F-BOX DOMAIN CONTAINING PROTEIN, EXPRESSED"/>
    <property type="match status" value="1"/>
</dbReference>
<proteinExistence type="predicted"/>
<gene>
    <name evidence="2" type="ORF">KP509_20G001600</name>
</gene>
<dbReference type="PANTHER" id="PTHR38926:SF5">
    <property type="entry name" value="F-BOX AND LEUCINE-RICH REPEAT PROTEIN 6"/>
    <property type="match status" value="1"/>
</dbReference>
<dbReference type="Pfam" id="PF12937">
    <property type="entry name" value="F-box-like"/>
    <property type="match status" value="1"/>
</dbReference>
<organism evidence="2 3">
    <name type="scientific">Ceratopteris richardii</name>
    <name type="common">Triangle waterfern</name>
    <dbReference type="NCBI Taxonomy" id="49495"/>
    <lineage>
        <taxon>Eukaryota</taxon>
        <taxon>Viridiplantae</taxon>
        <taxon>Streptophyta</taxon>
        <taxon>Embryophyta</taxon>
        <taxon>Tracheophyta</taxon>
        <taxon>Polypodiopsida</taxon>
        <taxon>Polypodiidae</taxon>
        <taxon>Polypodiales</taxon>
        <taxon>Pteridineae</taxon>
        <taxon>Pteridaceae</taxon>
        <taxon>Parkerioideae</taxon>
        <taxon>Ceratopteris</taxon>
    </lineage>
</organism>
<accession>A0A8T2SG75</accession>
<sequence length="457" mass="51245">METEERENAMNAVLQNSDILASIFTHLSSPQDVLAASAVCRVWRSVLKSHAHLQSWVLDDSAESVSGVKVSLAPLLPKTPPPKLWVDPTTYSPLASFRVPKSLVPRDRSCNLTSTPTSNRLNRFQIESRTDICNSPRTPSPIRESVSYPPLIHIFKEKLIMGRFLGDIDIMSSRLDDSCMQLMFQRCPYLHTLRIVHTCTLQLKECSDPFGSNVESDSLRHTSCCCSSLTNAAFFGIHKHCPELASVTLILQHVIFRKLLRKTLMELGRLPKLQTLSIELRLPSFGQSTKSKVIWDSHVRVTEQEIFALIQVGPPPLRALALNRCDLTSTSVSALAIACPNLEALELHSDFEETKEHNFLHRVPSNLMDLIGLSAAALGVLMNVETCRFEEWEMPSLKRLRLESSSALSLEQLQLLKCACPELESVHLIWNSDQGTSEMHLYPFVQESFTAYSVLLA</sequence>